<dbReference type="SUPFAM" id="SSF75399">
    <property type="entry name" value="Plakin repeat"/>
    <property type="match status" value="11"/>
</dbReference>
<evidence type="ECO:0000256" key="5">
    <source>
        <dbReference type="ARBA" id="ARBA00022701"/>
    </source>
</evidence>
<evidence type="ECO:0000256" key="2">
    <source>
        <dbReference type="ARBA" id="ARBA00022443"/>
    </source>
</evidence>
<evidence type="ECO:0000256" key="3">
    <source>
        <dbReference type="ARBA" id="ARBA00022490"/>
    </source>
</evidence>
<evidence type="ECO:0000256" key="9">
    <source>
        <dbReference type="SAM" id="Coils"/>
    </source>
</evidence>
<dbReference type="GO" id="GO:0016020">
    <property type="term" value="C:membrane"/>
    <property type="evidence" value="ECO:0007669"/>
    <property type="project" value="TreeGrafter"/>
</dbReference>
<dbReference type="InterPro" id="IPR041615">
    <property type="entry name" value="Desmoplakin_SH3"/>
</dbReference>
<dbReference type="GO" id="GO:0005737">
    <property type="term" value="C:cytoplasm"/>
    <property type="evidence" value="ECO:0007669"/>
    <property type="project" value="UniProtKB-SubCell"/>
</dbReference>
<sequence length="3700" mass="418889">MVERYRNNQSACSSEAADAFEREVLDHYEINREKHNDERDNIQKKTFTKWVNKHLTKTGLKVDDLFVDLRDGYALIALLEALTGERIQKENGYTRFHRIQNVQYCLDFLRKKNIKLVNIRPEDIVEGNGKLTLGLIWTIILNFQVSVIRQRLLADIQQERASNTSRENAHNSQMYGEMLESLVDFINETCCLIFGIYCGETPSSSSSKRNYDIEQQIGGIRDERQQDNETVEKESTFFYSFFFSTSSLPSSATPISNSYSHACDFCDSYVWHATACLATTSLLLFAIATTLTMYKVVRSFSRKSEKKHESSANSQQQQQHQQQALNFNGNGAAANGGSSYYEDFRSNGNIAGNGNGAYGAQYNGGGSQIMDNKHLAKAYYTGTAGGGFSESSSYETREHFERKVQRVKKTRGERERSRSVRRDEVSEALHGSDATSARDALLQWARKVTAGYPRVNVTNFSSSWRDGLAFNAILHRYRPNIIDWNKISDESVSNRERLDNAFAAAEKEFGVSRLLDAEDVDTNNPDEKSIITYVSSLYNALPHLPELNRLQKVQEEYIEEAYEWREWVERAISLVDDRIMSGTSTELIYELERFRDDDLPPRDEQKRKLIMVYEHLEKVMKSTEFYAIPREVSGPELQRCWNELISSVERRFDVLESHRVNEGAVSDLISRLDRGIGITNEKLDLILKRIEDVEARVDTSPPAAVERTVTEIIEDLNALENPIAGFFEDVEELKTNAHPEANEYYRRVYGLHQRRTAYLDRLTNQILVRLGVRTDTLHKENLTRLENARQTSFGRVEECIEWVRIRMEKLTTMEFLEDLETLENMFEQHKLDNRDIQDFRQNVDECIARQAEVSAEDTFEYCELLRVLESEYQQLRDLSAGRMLDLDSLIAFVRAAQLELIWVSDREEIEVTRNWSDIKQLDLPMLTNYYKQLLHEMELREKQYNDVHNQGAALLNQGHPAIHVIEAYLRTMQNQWDWLLSLSKCLEEHLRDALNLKSFMEEASDAEAWIEEQATRLENNYNRTDFSLEEGERFLRELDEIKDILNKYHGVLMALTERCATISPLWQRGERIPHPINVTALCDYADKNITIKAGDDVVLLDNSDLIKWTVRDLSGVEGLVPSVVFRIPPPDGKLTAFLNRLLQQFEKLKKLWEKKHRMVRFNMVLNTMRTIQGWDLDTFNSIDPDQRDAIMKALNDDANKLLSELDPNDPLALRLREELRKTNEHFWNLLNASQKPPEPDWASQYDQKMAELLRKLEEAWRRLNDNVGKPVSRTPEDLERVIHEHKRFEDALQALDGDVANVKELFRQLPNPTPTQRVNHDRLNGLWDDLWDLSRMYVERIKVLESVLNGMVEVSDIVKQHEITLNSFDDLPAALDKLRGHHSQLLEINMVLKQQQTVIDQLNKNVALLRQHVARTRINEGHHPDVDAIEEEVQKLNVRWENVNSQIADRLLAAERALQIQMVYRSEYETEMSWLDTVEETINRLRKPEELRPEQYQQQLDLLVAEYSHLQEHTQAIENVNKEGGKFIREAKTFDAKMGQYSDAIVGVHGPEIRQLFRKTKPQPKNGAQIVTEELELLNRRFAQLSSLILERRNTLQVLIQNWKRQKQEEEDRRRAEEEEKRRAFEAARLKALEDADRLRREREEAERARRAAEDAERARRAAEEAERARRAAEEAERRRREEEERRRREREEAERRRLEDEERRRREREDEERRRREEEEKRKKPINLEIKNPFITIEPQVTDDLDDFEETGVIGDRAKISEVEDEMQTFAEETIVNTQFYEMEGTLHKQTGEIVTFVEAIRQGLLDLHSGSGQFFDLLNGSKISLEKAAELGYIDGGFQEVLNTEYGINHPETGESITLLTAIQIGLYDPEIRQIRDINTREILSMVDCTHKRIFSFDTMHKLIKMGILKLPPMGLSQAIEQGVINTETGYFTGKYTKETMPIKDAIYHGYVQIVNAQQAPQIAITLSDAIENDFINSNNGEFNDRNTKDQFTLRDAVSKKNNLLNMNVPEVVNTAENKRLSLGEALVRNAVSARNGNYTDLQSRRSISLRDAHKDELIYKPLTLQEASARDMVDSKGFFVDRGTKSRFSLLEAISSGLLDAEVRHIVDPVEKDVVSISEALERGLLSANGKIILEKQQKEFTIPEAVREGLLTKRVRHSIFDIKGIRNTQNDQLLSYNEAVEIGAIIPNAERVVDLATQESYLISDEKAKQLIDETLHELLTKPVGIKDERGDFNLNLVRAVSKGLIDPSKGVFFNKNTKQELSTRDAYNHGLISLRGALQVFALFDVPPSLMTPSKKVDKKKRISRPGQQGLELAENQVKVTIAEAMKQGIIDSRTQRFRQGDIDMSLDDALSQGLIDPASEWIVPARQKGAGPTIEEKTTETVTETGQQMKPQVHPNSDTNIEESVTTVKRVRTTETTALGGPGGVSVYRSITGGKGAIEVPSNGYHIYEAERKGLIDLTSGQISAPNVDRTLTFAEGIELGVIDASSITVRDSKTGRQVGVKEALEKNLIDKNGSFNGRNIEKSIEDKNIIIEAEPLVPYTNQSKNIIQIPTGNGPIISFRQVGQPVVEESVQSWEFDAESGTFVDNLSGEKMTLDRAIASGKIGTEDISVRDALTGREMSFEEAEKWGVVDTKGKYYLDKSSNQRLSYTEAARDHRMYPTGGVPDNAAGALHTSVKVQTRTQVAKKEALSSGVPLTENTLGKALALGWYDASSGTFTNPDTQKSMTLKESIIKGLFNPYDTTVVDKKANKELSLLEAIQEGIVDDTAGTVRNTQTGAVLNLSDAVNAGIVKGKNFGDSLDSSLFSGRLDIGTGNYTQPSGGSVPLYEAFKKNLVDHTSVVVRDPSSGNEYSYQEAVSRRIVDPDRGLIHNRDTNESTSFPQALTTGLLASSSSNQRPTTTSQQQQRLVEQRLQLTPFAPNQVATRSADGGRHEFVDLGGGKQVKVKVVKGEGGVEKGEYVDPSTGMKFTIQMHGDPFVTETKTSVKSTSQVQSVELEPHAEFVGIDRIRDKRNNRVMSLEDAKRMGLAKVDKKGKQMTKSYQVFRSNIQNAVNRGVKDAHDDKLSLEDAIRAGIVDIRNLTYRHPKTNENISLTQAANMGLIDLTLSEILPKGITHPGTNENISIQRAIELGIVDARTGEVRDPRTRERLTWLDILKTVYQAITTDGIFDPTKGHHVPVTSALNDGLINVSSGNYHNPITGENVPLTDAVERGLIDRSTYETITKPFVNDYRSNRKLNLVEAVRERLVDPKNRTIQLSRESIVPIAKAIQDGRIPHEIGEKLRRVDKLTFAEALGKGLIDSKSNIFTDPDTGRQMTIAQAIEAGFIDTGSVEGIEGNDEKNLSNVLNSSEFDENSGRIRDKSTGLYLTFSDAVSRGVIDGDSLIHLQETGDIVTLRDALQRKKIDSDGKFVDANNSRLRLSDAIKSGRITVISSPSEAVQAVTEGVKRRDAEGYKFKITEYEDAQRQSVPKFRESVTSSKFTPQYNEPGLSVRMRQSVTSIGDRARSFIDDPSTLADLQQDFLSGLEANKFDTDSRVIENPSTGQRISVREAAETGLLDVMTGEIVHPETGRRYSIPRAVHMKLVSGDAAKRLMEGLNMPIEEVNNVTGQTIGGTTTTTTTTTTSSHQNDIPSSSIGGSGGVTTREFTKTINWHGQPSELRKSKTDEVLAQYTTVTSNTSESTQDAPKWARQE</sequence>
<evidence type="ECO:0000256" key="7">
    <source>
        <dbReference type="ARBA" id="ARBA00023203"/>
    </source>
</evidence>
<evidence type="ECO:0000256" key="6">
    <source>
        <dbReference type="ARBA" id="ARBA00022737"/>
    </source>
</evidence>
<dbReference type="PROSITE" id="PS50021">
    <property type="entry name" value="CH"/>
    <property type="match status" value="2"/>
</dbReference>
<dbReference type="SUPFAM" id="SSF47576">
    <property type="entry name" value="Calponin-homology domain, CH-domain"/>
    <property type="match status" value="1"/>
</dbReference>
<evidence type="ECO:0000259" key="11">
    <source>
        <dbReference type="PROSITE" id="PS50002"/>
    </source>
</evidence>
<dbReference type="InterPro" id="IPR001101">
    <property type="entry name" value="Plectin_repeat"/>
</dbReference>
<evidence type="ECO:0000313" key="14">
    <source>
        <dbReference type="Proteomes" id="UP001152747"/>
    </source>
</evidence>
<dbReference type="InterPro" id="IPR035915">
    <property type="entry name" value="Plakin_repeat_sf"/>
</dbReference>
<accession>A0A9P1I5D5</accession>
<keyword evidence="5" id="KW-0493">Microtubule</keyword>
<dbReference type="FunFam" id="1.10.418.10:FF:000022">
    <property type="entry name" value="Short stop, isoform K"/>
    <property type="match status" value="1"/>
</dbReference>
<dbReference type="InterPro" id="IPR001589">
    <property type="entry name" value="Actinin_actin-bd_CS"/>
</dbReference>
<dbReference type="GO" id="GO:0005882">
    <property type="term" value="C:intermediate filament"/>
    <property type="evidence" value="ECO:0007669"/>
    <property type="project" value="TreeGrafter"/>
</dbReference>
<evidence type="ECO:0000256" key="8">
    <source>
        <dbReference type="PROSITE-ProRule" id="PRU00192"/>
    </source>
</evidence>
<keyword evidence="7" id="KW-0009">Actin-binding</keyword>
<gene>
    <name evidence="13" type="ORF">CAMP_LOCUS1037</name>
</gene>
<evidence type="ECO:0000259" key="12">
    <source>
        <dbReference type="PROSITE" id="PS50021"/>
    </source>
</evidence>
<dbReference type="Pfam" id="PF17902">
    <property type="entry name" value="SH3_10"/>
    <property type="match status" value="1"/>
</dbReference>
<feature type="coiled-coil region" evidence="9">
    <location>
        <begin position="1392"/>
        <end position="1446"/>
    </location>
</feature>
<name>A0A9P1I5D5_9PELO</name>
<dbReference type="EMBL" id="CANHGI010000001">
    <property type="protein sequence ID" value="CAI5438400.1"/>
    <property type="molecule type" value="Genomic_DNA"/>
</dbReference>
<dbReference type="PANTHER" id="PTHR23169">
    <property type="entry name" value="ENVOPLAKIN"/>
    <property type="match status" value="1"/>
</dbReference>
<dbReference type="InterPro" id="IPR001452">
    <property type="entry name" value="SH3_domain"/>
</dbReference>
<dbReference type="PANTHER" id="PTHR23169:SF23">
    <property type="entry name" value="SHORT STOP, ISOFORM H"/>
    <property type="match status" value="1"/>
</dbReference>
<dbReference type="Pfam" id="PF21020">
    <property type="entry name" value="Spectrin_4"/>
    <property type="match status" value="1"/>
</dbReference>
<comment type="caution">
    <text evidence="13">The sequence shown here is derived from an EMBL/GenBank/DDBJ whole genome shotgun (WGS) entry which is preliminary data.</text>
</comment>
<dbReference type="Gene3D" id="1.20.58.60">
    <property type="match status" value="6"/>
</dbReference>
<keyword evidence="9" id="KW-0175">Coiled coil</keyword>
<feature type="domain" description="Calponin-homology (CH)" evidence="12">
    <location>
        <begin position="435"/>
        <end position="542"/>
    </location>
</feature>
<keyword evidence="6" id="KW-0677">Repeat</keyword>
<feature type="domain" description="Calponin-homology (CH)" evidence="12">
    <location>
        <begin position="41"/>
        <end position="144"/>
    </location>
</feature>
<dbReference type="CDD" id="cd21188">
    <property type="entry name" value="CH_PLEC-like_rpt1"/>
    <property type="match status" value="1"/>
</dbReference>
<keyword evidence="4" id="KW-0597">Phosphoprotein</keyword>
<dbReference type="GO" id="GO:0045104">
    <property type="term" value="P:intermediate filament cytoskeleton organization"/>
    <property type="evidence" value="ECO:0007669"/>
    <property type="project" value="InterPro"/>
</dbReference>
<dbReference type="PROSITE" id="PS00020">
    <property type="entry name" value="ACTININ_2"/>
    <property type="match status" value="1"/>
</dbReference>
<dbReference type="OrthoDB" id="2250192at2759"/>
<dbReference type="Pfam" id="PF00435">
    <property type="entry name" value="Spectrin"/>
    <property type="match status" value="1"/>
</dbReference>
<dbReference type="SUPFAM" id="SSF46966">
    <property type="entry name" value="Spectrin repeat"/>
    <property type="match status" value="6"/>
</dbReference>
<dbReference type="InterPro" id="IPR043197">
    <property type="entry name" value="Plakin"/>
</dbReference>
<keyword evidence="3" id="KW-0963">Cytoplasm</keyword>
<evidence type="ECO:0000256" key="1">
    <source>
        <dbReference type="ARBA" id="ARBA00004496"/>
    </source>
</evidence>
<dbReference type="SMART" id="SM00150">
    <property type="entry name" value="SPEC"/>
    <property type="match status" value="6"/>
</dbReference>
<dbReference type="InterPro" id="IPR002017">
    <property type="entry name" value="Spectrin_repeat"/>
</dbReference>
<dbReference type="InterPro" id="IPR018159">
    <property type="entry name" value="Spectrin/alpha-actinin"/>
</dbReference>
<feature type="region of interest" description="Disordered" evidence="10">
    <location>
        <begin position="3680"/>
        <end position="3700"/>
    </location>
</feature>
<protein>
    <submittedName>
        <fullName evidence="13">Uncharacterized protein</fullName>
    </submittedName>
</protein>
<evidence type="ECO:0000313" key="13">
    <source>
        <dbReference type="EMBL" id="CAI5438400.1"/>
    </source>
</evidence>
<dbReference type="SMART" id="SM00250">
    <property type="entry name" value="PLEC"/>
    <property type="match status" value="19"/>
</dbReference>
<dbReference type="FunFam" id="1.10.418.10:FF:000048">
    <property type="entry name" value="Short stop, isoform B"/>
    <property type="match status" value="1"/>
</dbReference>
<feature type="compositionally biased region" description="Polar residues" evidence="10">
    <location>
        <begin position="3680"/>
        <end position="3692"/>
    </location>
</feature>
<feature type="domain" description="SH3" evidence="11">
    <location>
        <begin position="1073"/>
        <end position="1130"/>
    </location>
</feature>
<dbReference type="SMART" id="SM00033">
    <property type="entry name" value="CH"/>
    <property type="match status" value="2"/>
</dbReference>
<dbReference type="GO" id="GO:0042060">
    <property type="term" value="P:wound healing"/>
    <property type="evidence" value="ECO:0007669"/>
    <property type="project" value="TreeGrafter"/>
</dbReference>
<reference evidence="13" key="1">
    <citation type="submission" date="2022-11" db="EMBL/GenBank/DDBJ databases">
        <authorList>
            <person name="Kikuchi T."/>
        </authorList>
    </citation>
    <scope>NUCLEOTIDE SEQUENCE</scope>
    <source>
        <strain evidence="13">PS1010</strain>
    </source>
</reference>
<dbReference type="CDD" id="cd00176">
    <property type="entry name" value="SPEC"/>
    <property type="match status" value="3"/>
</dbReference>
<dbReference type="FunFam" id="1.20.58.60:FF:000254">
    <property type="entry name" value="VAB-10B protein"/>
    <property type="match status" value="1"/>
</dbReference>
<dbReference type="FunFam" id="1.20.58.60:FF:000215">
    <property type="entry name" value="VAB-10B protein"/>
    <property type="match status" value="1"/>
</dbReference>
<dbReference type="GO" id="GO:0030056">
    <property type="term" value="C:hemidesmosome"/>
    <property type="evidence" value="ECO:0007669"/>
    <property type="project" value="TreeGrafter"/>
</dbReference>
<dbReference type="InterPro" id="IPR049538">
    <property type="entry name" value="PCN-like_spectrin-like_rpt"/>
</dbReference>
<comment type="subcellular location">
    <subcellularLocation>
        <location evidence="1">Cytoplasm</location>
    </subcellularLocation>
</comment>
<feature type="region of interest" description="Disordered" evidence="10">
    <location>
        <begin position="1700"/>
        <end position="1723"/>
    </location>
</feature>
<feature type="compositionally biased region" description="Low complexity" evidence="10">
    <location>
        <begin position="3616"/>
        <end position="3631"/>
    </location>
</feature>
<dbReference type="PROSITE" id="PS00019">
    <property type="entry name" value="ACTININ_1"/>
    <property type="match status" value="1"/>
</dbReference>
<evidence type="ECO:0000256" key="10">
    <source>
        <dbReference type="SAM" id="MobiDB-lite"/>
    </source>
</evidence>
<dbReference type="GO" id="GO:0003779">
    <property type="term" value="F:actin binding"/>
    <property type="evidence" value="ECO:0007669"/>
    <property type="project" value="UniProtKB-KW"/>
</dbReference>
<dbReference type="InterPro" id="IPR036872">
    <property type="entry name" value="CH_dom_sf"/>
</dbReference>
<proteinExistence type="predicted"/>
<feature type="region of interest" description="Disordered" evidence="10">
    <location>
        <begin position="3616"/>
        <end position="3650"/>
    </location>
</feature>
<organism evidence="13 14">
    <name type="scientific">Caenorhabditis angaria</name>
    <dbReference type="NCBI Taxonomy" id="860376"/>
    <lineage>
        <taxon>Eukaryota</taxon>
        <taxon>Metazoa</taxon>
        <taxon>Ecdysozoa</taxon>
        <taxon>Nematoda</taxon>
        <taxon>Chromadorea</taxon>
        <taxon>Rhabditida</taxon>
        <taxon>Rhabditina</taxon>
        <taxon>Rhabditomorpha</taxon>
        <taxon>Rhabditoidea</taxon>
        <taxon>Rhabditidae</taxon>
        <taxon>Peloderinae</taxon>
        <taxon>Caenorhabditis</taxon>
    </lineage>
</organism>
<dbReference type="PROSITE" id="PS50002">
    <property type="entry name" value="SH3"/>
    <property type="match status" value="1"/>
</dbReference>
<feature type="compositionally biased region" description="Basic and acidic residues" evidence="10">
    <location>
        <begin position="399"/>
        <end position="427"/>
    </location>
</feature>
<dbReference type="Gene3D" id="1.10.418.10">
    <property type="entry name" value="Calponin-like domain"/>
    <property type="match status" value="2"/>
</dbReference>
<dbReference type="Proteomes" id="UP001152747">
    <property type="component" value="Unassembled WGS sequence"/>
</dbReference>
<dbReference type="Gene3D" id="3.90.1290.10">
    <property type="entry name" value="Plakin repeat"/>
    <property type="match status" value="8"/>
</dbReference>
<dbReference type="Pfam" id="PF00307">
    <property type="entry name" value="CH"/>
    <property type="match status" value="2"/>
</dbReference>
<keyword evidence="14" id="KW-1185">Reference proteome</keyword>
<keyword evidence="2 8" id="KW-0728">SH3 domain</keyword>
<dbReference type="CDD" id="cd21189">
    <property type="entry name" value="CH_PLEC-like_rpt2"/>
    <property type="match status" value="1"/>
</dbReference>
<feature type="region of interest" description="Disordered" evidence="10">
    <location>
        <begin position="399"/>
        <end position="432"/>
    </location>
</feature>
<dbReference type="GO" id="GO:0031122">
    <property type="term" value="P:cytoplasmic microtubule organization"/>
    <property type="evidence" value="ECO:0007669"/>
    <property type="project" value="TreeGrafter"/>
</dbReference>
<dbReference type="GO" id="GO:0005198">
    <property type="term" value="F:structural molecule activity"/>
    <property type="evidence" value="ECO:0007669"/>
    <property type="project" value="TreeGrafter"/>
</dbReference>
<dbReference type="Gene3D" id="2.30.30.40">
    <property type="entry name" value="SH3 Domains"/>
    <property type="match status" value="1"/>
</dbReference>
<dbReference type="InterPro" id="IPR001715">
    <property type="entry name" value="CH_dom"/>
</dbReference>
<evidence type="ECO:0000256" key="4">
    <source>
        <dbReference type="ARBA" id="ARBA00022553"/>
    </source>
</evidence>